<name>A0A1N6YUG5_9EURY</name>
<accession>A0A1N6YUG5</accession>
<organism evidence="1 2">
    <name type="scientific">Natronorubrum daqingense</name>
    <dbReference type="NCBI Taxonomy" id="588898"/>
    <lineage>
        <taxon>Archaea</taxon>
        <taxon>Methanobacteriati</taxon>
        <taxon>Methanobacteriota</taxon>
        <taxon>Stenosarchaea group</taxon>
        <taxon>Halobacteria</taxon>
        <taxon>Halobacteriales</taxon>
        <taxon>Natrialbaceae</taxon>
        <taxon>Natronorubrum</taxon>
    </lineage>
</organism>
<dbReference type="EMBL" id="FTNP01000001">
    <property type="protein sequence ID" value="SIR18288.1"/>
    <property type="molecule type" value="Genomic_DNA"/>
</dbReference>
<proteinExistence type="predicted"/>
<dbReference type="Pfam" id="PF24113">
    <property type="entry name" value="DUF7387"/>
    <property type="match status" value="1"/>
</dbReference>
<dbReference type="AlphaFoldDB" id="A0A1N6YUG5"/>
<sequence>MSLAYSMRNDRTEVVEFYSESDGTVTVMDIETGLIRGGTT</sequence>
<reference evidence="1 2" key="1">
    <citation type="submission" date="2017-01" db="EMBL/GenBank/DDBJ databases">
        <authorList>
            <person name="Mah S.A."/>
            <person name="Swanson W.J."/>
            <person name="Moy G.W."/>
            <person name="Vacquier V.D."/>
        </authorList>
    </citation>
    <scope>NUCLEOTIDE SEQUENCE [LARGE SCALE GENOMIC DNA]</scope>
    <source>
        <strain evidence="1 2">CGMCC 1.8909</strain>
    </source>
</reference>
<keyword evidence="2" id="KW-1185">Reference proteome</keyword>
<dbReference type="Proteomes" id="UP000185687">
    <property type="component" value="Unassembled WGS sequence"/>
</dbReference>
<evidence type="ECO:0000313" key="2">
    <source>
        <dbReference type="Proteomes" id="UP000185687"/>
    </source>
</evidence>
<dbReference type="InterPro" id="IPR055811">
    <property type="entry name" value="DUF7387"/>
</dbReference>
<evidence type="ECO:0000313" key="1">
    <source>
        <dbReference type="EMBL" id="SIR18288.1"/>
    </source>
</evidence>
<gene>
    <name evidence="1" type="ORF">SAMN05421809_0564</name>
</gene>
<protein>
    <submittedName>
        <fullName evidence="1">Uncharacterized protein</fullName>
    </submittedName>
</protein>